<comment type="caution">
    <text evidence="2">The sequence shown here is derived from an EMBL/GenBank/DDBJ whole genome shotgun (WGS) entry which is preliminary data.</text>
</comment>
<evidence type="ECO:0000259" key="1">
    <source>
        <dbReference type="Pfam" id="PF12652"/>
    </source>
</evidence>
<dbReference type="InterPro" id="IPR024207">
    <property type="entry name" value="CotJB_dom"/>
</dbReference>
<evidence type="ECO:0000313" key="3">
    <source>
        <dbReference type="Proteomes" id="UP000284779"/>
    </source>
</evidence>
<evidence type="ECO:0000313" key="2">
    <source>
        <dbReference type="EMBL" id="RHA20925.1"/>
    </source>
</evidence>
<dbReference type="EMBL" id="QSFD01000001">
    <property type="protein sequence ID" value="RHA20925.1"/>
    <property type="molecule type" value="Genomic_DNA"/>
</dbReference>
<accession>A0A413RDM7</accession>
<keyword evidence="3" id="KW-1185">Reference proteome</keyword>
<dbReference type="Pfam" id="PF12652">
    <property type="entry name" value="CotJB"/>
    <property type="match status" value="1"/>
</dbReference>
<organism evidence="2 3">
    <name type="scientific">Eubacterium ventriosum</name>
    <dbReference type="NCBI Taxonomy" id="39496"/>
    <lineage>
        <taxon>Bacteria</taxon>
        <taxon>Bacillati</taxon>
        <taxon>Bacillota</taxon>
        <taxon>Clostridia</taxon>
        <taxon>Eubacteriales</taxon>
        <taxon>Eubacteriaceae</taxon>
        <taxon>Eubacterium</taxon>
    </lineage>
</organism>
<protein>
    <submittedName>
        <fullName evidence="2">Spore coat protein CotJB</fullName>
    </submittedName>
</protein>
<dbReference type="AlphaFoldDB" id="A0A413RDM7"/>
<feature type="domain" description="Protein CotJB" evidence="1">
    <location>
        <begin position="12"/>
        <end position="86"/>
    </location>
</feature>
<reference evidence="2 3" key="1">
    <citation type="submission" date="2018-08" db="EMBL/GenBank/DDBJ databases">
        <title>A genome reference for cultivated species of the human gut microbiota.</title>
        <authorList>
            <person name="Zou Y."/>
            <person name="Xue W."/>
            <person name="Luo G."/>
        </authorList>
    </citation>
    <scope>NUCLEOTIDE SEQUENCE [LARGE SCALE GENOMIC DNA]</scope>
    <source>
        <strain evidence="2 3">AM44-11BH</strain>
    </source>
</reference>
<sequence length="90" mass="10711">MWTMKCDMSKEKLMDIITKASFAMDDVKLFLDTHPNCMEAIEYYHKAKEMREEAWEMYTHNFGPLSAYDVANKDYWNWNKGPMPWEGGNC</sequence>
<keyword evidence="2" id="KW-0946">Virion</keyword>
<keyword evidence="2" id="KW-0167">Capsid protein</keyword>
<proteinExistence type="predicted"/>
<gene>
    <name evidence="2" type="ORF">DW944_01785</name>
</gene>
<name>A0A413RDM7_9FIRM</name>
<dbReference type="Proteomes" id="UP000284779">
    <property type="component" value="Unassembled WGS sequence"/>
</dbReference>